<dbReference type="AlphaFoldDB" id="A0A0A2TK14"/>
<feature type="transmembrane region" description="Helical" evidence="9">
    <location>
        <begin position="427"/>
        <end position="447"/>
    </location>
</feature>
<name>A0A0A2TK14_9BACI</name>
<feature type="transmembrane region" description="Helical" evidence="9">
    <location>
        <begin position="34"/>
        <end position="52"/>
    </location>
</feature>
<evidence type="ECO:0000256" key="6">
    <source>
        <dbReference type="ARBA" id="ARBA00022989"/>
    </source>
</evidence>
<dbReference type="PANTHER" id="PTHR33451">
    <property type="entry name" value="MALATE-2H(+)/NA(+)-LACTATE ANTIPORTER"/>
    <property type="match status" value="1"/>
</dbReference>
<dbReference type="InterPro" id="IPR052180">
    <property type="entry name" value="NhaC_Na-H+_Antiporter"/>
</dbReference>
<evidence type="ECO:0000256" key="1">
    <source>
        <dbReference type="ARBA" id="ARBA00004651"/>
    </source>
</evidence>
<comment type="caution">
    <text evidence="11">The sequence shown here is derived from an EMBL/GenBank/DDBJ whole genome shotgun (WGS) entry which is preliminary data.</text>
</comment>
<evidence type="ECO:0000256" key="3">
    <source>
        <dbReference type="ARBA" id="ARBA00022449"/>
    </source>
</evidence>
<evidence type="ECO:0000259" key="10">
    <source>
        <dbReference type="Pfam" id="PF03553"/>
    </source>
</evidence>
<keyword evidence="4" id="KW-1003">Cell membrane</keyword>
<dbReference type="GO" id="GO:0005886">
    <property type="term" value="C:plasma membrane"/>
    <property type="evidence" value="ECO:0007669"/>
    <property type="project" value="UniProtKB-SubCell"/>
</dbReference>
<protein>
    <submittedName>
        <fullName evidence="11">Sodium:proton antiporter</fullName>
    </submittedName>
</protein>
<feature type="transmembrane region" description="Helical" evidence="9">
    <location>
        <begin position="256"/>
        <end position="275"/>
    </location>
</feature>
<evidence type="ECO:0000313" key="12">
    <source>
        <dbReference type="Proteomes" id="UP000030147"/>
    </source>
</evidence>
<evidence type="ECO:0000256" key="2">
    <source>
        <dbReference type="ARBA" id="ARBA00022448"/>
    </source>
</evidence>
<evidence type="ECO:0000313" key="11">
    <source>
        <dbReference type="EMBL" id="KGP74416.1"/>
    </source>
</evidence>
<reference evidence="11 12" key="1">
    <citation type="journal article" date="2015" name="Stand. Genomic Sci.">
        <title>High quality draft genome sequence of the moderately halophilic bacterium Pontibacillus yanchengensis Y32(T) and comparison among Pontibacillus genomes.</title>
        <authorList>
            <person name="Huang J."/>
            <person name="Qiao Z.X."/>
            <person name="Tang J.W."/>
            <person name="Wang G."/>
        </authorList>
    </citation>
    <scope>NUCLEOTIDE SEQUENCE [LARGE SCALE GENOMIC DNA]</scope>
    <source>
        <strain evidence="11 12">Y32</strain>
    </source>
</reference>
<evidence type="ECO:0000256" key="9">
    <source>
        <dbReference type="SAM" id="Phobius"/>
    </source>
</evidence>
<gene>
    <name evidence="11" type="ORF">N782_12245</name>
</gene>
<dbReference type="OrthoDB" id="9762978at2"/>
<feature type="domain" description="Na+/H+ antiporter NhaC-like C-terminal" evidence="10">
    <location>
        <begin position="157"/>
        <end position="450"/>
    </location>
</feature>
<keyword evidence="12" id="KW-1185">Reference proteome</keyword>
<feature type="transmembrane region" description="Helical" evidence="9">
    <location>
        <begin position="189"/>
        <end position="208"/>
    </location>
</feature>
<dbReference type="EMBL" id="AVBF01000002">
    <property type="protein sequence ID" value="KGP74416.1"/>
    <property type="molecule type" value="Genomic_DNA"/>
</dbReference>
<evidence type="ECO:0000256" key="4">
    <source>
        <dbReference type="ARBA" id="ARBA00022475"/>
    </source>
</evidence>
<dbReference type="RefSeq" id="WP_036815419.1">
    <property type="nucleotide sequence ID" value="NZ_AVBF01000002.1"/>
</dbReference>
<evidence type="ECO:0000256" key="5">
    <source>
        <dbReference type="ARBA" id="ARBA00022692"/>
    </source>
</evidence>
<feature type="transmembrane region" description="Helical" evidence="9">
    <location>
        <begin position="399"/>
        <end position="421"/>
    </location>
</feature>
<keyword evidence="2" id="KW-0813">Transport</keyword>
<keyword evidence="6 9" id="KW-1133">Transmembrane helix</keyword>
<proteinExistence type="inferred from homology"/>
<keyword evidence="5 9" id="KW-0812">Transmembrane</keyword>
<accession>A0A0A2TK14</accession>
<feature type="transmembrane region" description="Helical" evidence="9">
    <location>
        <begin position="106"/>
        <end position="139"/>
    </location>
</feature>
<comment type="subcellular location">
    <subcellularLocation>
        <location evidence="1">Cell membrane</location>
        <topology evidence="1">Multi-pass membrane protein</topology>
    </subcellularLocation>
</comment>
<organism evidence="11 12">
    <name type="scientific">Pontibacillus yanchengensis Y32</name>
    <dbReference type="NCBI Taxonomy" id="1385514"/>
    <lineage>
        <taxon>Bacteria</taxon>
        <taxon>Bacillati</taxon>
        <taxon>Bacillota</taxon>
        <taxon>Bacilli</taxon>
        <taxon>Bacillales</taxon>
        <taxon>Bacillaceae</taxon>
        <taxon>Pontibacillus</taxon>
    </lineage>
</organism>
<dbReference type="NCBIfam" id="TIGR00931">
    <property type="entry name" value="antiport_nhaC"/>
    <property type="match status" value="1"/>
</dbReference>
<comment type="similarity">
    <text evidence="8">Belongs to the NhaC Na(+)/H(+) (TC 2.A.35) antiporter family.</text>
</comment>
<dbReference type="InterPro" id="IPR018461">
    <property type="entry name" value="Na/H_Antiport_NhaC-like_C"/>
</dbReference>
<evidence type="ECO:0000256" key="7">
    <source>
        <dbReference type="ARBA" id="ARBA00023136"/>
    </source>
</evidence>
<keyword evidence="7 9" id="KW-0472">Membrane</keyword>
<dbReference type="InterPro" id="IPR004770">
    <property type="entry name" value="Na/H_antiport_NhaC"/>
</dbReference>
<dbReference type="GO" id="GO:0015297">
    <property type="term" value="F:antiporter activity"/>
    <property type="evidence" value="ECO:0007669"/>
    <property type="project" value="UniProtKB-KW"/>
</dbReference>
<dbReference type="Proteomes" id="UP000030147">
    <property type="component" value="Unassembled WGS sequence"/>
</dbReference>
<dbReference type="Pfam" id="PF03553">
    <property type="entry name" value="Na_H_antiporter"/>
    <property type="match status" value="1"/>
</dbReference>
<feature type="transmembrane region" description="Helical" evidence="9">
    <location>
        <begin position="64"/>
        <end position="86"/>
    </location>
</feature>
<feature type="transmembrane region" description="Helical" evidence="9">
    <location>
        <begin position="228"/>
        <end position="249"/>
    </location>
</feature>
<evidence type="ECO:0000256" key="8">
    <source>
        <dbReference type="ARBA" id="ARBA00038435"/>
    </source>
</evidence>
<dbReference type="eggNOG" id="COG1757">
    <property type="taxonomic scope" value="Bacteria"/>
</dbReference>
<keyword evidence="3" id="KW-0050">Antiport</keyword>
<sequence>MNKQPRFLLALLPLLSVIISAAYAIMVWEISMFLPLMIGLAVASLLGFLNGYSWNELQDFMKNGVSRALPAVFILFVIGTIVGNWMLSGTIPTIIYYGLEFINPTLFLPTVAITTGIVAISLGSSFTSVATVGLAFMAIGSSMGIPSAHIVGAIVSGAFFGDKLSPLSDTTNIAPAMVGANLFDHVRHMLWDTIPAFIITLLLFWWLGMNTSTSNIQNGKVNNIMDGLMSSFTIHPTLLLLPLLTILIIARRYPALPSLLIVSAIGGVVAFFVQGSSINDIATVMTDGYQADTNSEALNSLLSRGGITSMLSTIGLVIIATALGGVLEGTKVFATLLEGIISKIQSTGSLISTTILSTLVVAFSCGEQYLSIILPARGLVGSYQQKGIDPKNLSRSVEAAGTVGINLVPWGVTAVFISNILQVSPYSFIPFIFFAYLVIAFNLFYGFTGISIPRLPKQNFSSEEQHTPLRESV</sequence>
<dbReference type="PANTHER" id="PTHR33451:SF3">
    <property type="entry name" value="MALATE-2H(+)_NA(+)-LACTATE ANTIPORTER"/>
    <property type="match status" value="1"/>
</dbReference>
<feature type="transmembrane region" description="Helical" evidence="9">
    <location>
        <begin position="307"/>
        <end position="327"/>
    </location>
</feature>